<dbReference type="GO" id="GO:0005829">
    <property type="term" value="C:cytosol"/>
    <property type="evidence" value="ECO:0007669"/>
    <property type="project" value="TreeGrafter"/>
</dbReference>
<keyword evidence="2 5" id="KW-0238">DNA-binding</keyword>
<feature type="compositionally biased region" description="Basic and acidic residues" evidence="4">
    <location>
        <begin position="96"/>
        <end position="110"/>
    </location>
</feature>
<evidence type="ECO:0000313" key="5">
    <source>
        <dbReference type="EMBL" id="QDT59091.1"/>
    </source>
</evidence>
<evidence type="ECO:0000313" key="6">
    <source>
        <dbReference type="Proteomes" id="UP000315003"/>
    </source>
</evidence>
<feature type="compositionally biased region" description="Polar residues" evidence="4">
    <location>
        <begin position="111"/>
        <end position="139"/>
    </location>
</feature>
<dbReference type="SUPFAM" id="SSF47729">
    <property type="entry name" value="IHF-like DNA-binding proteins"/>
    <property type="match status" value="1"/>
</dbReference>
<dbReference type="CDD" id="cd13836">
    <property type="entry name" value="IHF_B"/>
    <property type="match status" value="1"/>
</dbReference>
<dbReference type="Proteomes" id="UP000315003">
    <property type="component" value="Chromosome"/>
</dbReference>
<dbReference type="SMART" id="SM00411">
    <property type="entry name" value="BHL"/>
    <property type="match status" value="1"/>
</dbReference>
<dbReference type="GO" id="GO:0030527">
    <property type="term" value="F:structural constituent of chromatin"/>
    <property type="evidence" value="ECO:0007669"/>
    <property type="project" value="InterPro"/>
</dbReference>
<proteinExistence type="inferred from homology"/>
<dbReference type="InterPro" id="IPR000119">
    <property type="entry name" value="Hist_DNA-bd"/>
</dbReference>
<evidence type="ECO:0000256" key="2">
    <source>
        <dbReference type="ARBA" id="ARBA00023125"/>
    </source>
</evidence>
<evidence type="ECO:0000256" key="1">
    <source>
        <dbReference type="ARBA" id="ARBA00010529"/>
    </source>
</evidence>
<organism evidence="5 6">
    <name type="scientific">Stieleria bergensis</name>
    <dbReference type="NCBI Taxonomy" id="2528025"/>
    <lineage>
        <taxon>Bacteria</taxon>
        <taxon>Pseudomonadati</taxon>
        <taxon>Planctomycetota</taxon>
        <taxon>Planctomycetia</taxon>
        <taxon>Pirellulales</taxon>
        <taxon>Pirellulaceae</taxon>
        <taxon>Stieleria</taxon>
    </lineage>
</organism>
<protein>
    <submittedName>
        <fullName evidence="5">DNA-binding protein HU 1</fullName>
    </submittedName>
</protein>
<dbReference type="InterPro" id="IPR010992">
    <property type="entry name" value="IHF-like_DNA-bd_dom_sf"/>
</dbReference>
<dbReference type="EMBL" id="CP036272">
    <property type="protein sequence ID" value="QDT59091.1"/>
    <property type="molecule type" value="Genomic_DNA"/>
</dbReference>
<keyword evidence="6" id="KW-1185">Reference proteome</keyword>
<name>A0A517SSJ0_9BACT</name>
<reference evidence="5 6" key="1">
    <citation type="submission" date="2019-02" db="EMBL/GenBank/DDBJ databases">
        <title>Deep-cultivation of Planctomycetes and their phenomic and genomic characterization uncovers novel biology.</title>
        <authorList>
            <person name="Wiegand S."/>
            <person name="Jogler M."/>
            <person name="Boedeker C."/>
            <person name="Pinto D."/>
            <person name="Vollmers J."/>
            <person name="Rivas-Marin E."/>
            <person name="Kohn T."/>
            <person name="Peeters S.H."/>
            <person name="Heuer A."/>
            <person name="Rast P."/>
            <person name="Oberbeckmann S."/>
            <person name="Bunk B."/>
            <person name="Jeske O."/>
            <person name="Meyerdierks A."/>
            <person name="Storesund J.E."/>
            <person name="Kallscheuer N."/>
            <person name="Luecker S."/>
            <person name="Lage O.M."/>
            <person name="Pohl T."/>
            <person name="Merkel B.J."/>
            <person name="Hornburger P."/>
            <person name="Mueller R.-W."/>
            <person name="Bruemmer F."/>
            <person name="Labrenz M."/>
            <person name="Spormann A.M."/>
            <person name="Op den Camp H."/>
            <person name="Overmann J."/>
            <person name="Amann R."/>
            <person name="Jetten M.S.M."/>
            <person name="Mascher T."/>
            <person name="Medema M.H."/>
            <person name="Devos D.P."/>
            <person name="Kaster A.-K."/>
            <person name="Ovreas L."/>
            <person name="Rohde M."/>
            <person name="Galperin M.Y."/>
            <person name="Jogler C."/>
        </authorList>
    </citation>
    <scope>NUCLEOTIDE SEQUENCE [LARGE SCALE GENOMIC DNA]</scope>
    <source>
        <strain evidence="5 6">SV_7m_r</strain>
    </source>
</reference>
<dbReference type="AlphaFoldDB" id="A0A517SSJ0"/>
<gene>
    <name evidence="5" type="primary">hupA_1</name>
    <name evidence="5" type="ORF">SV7mr_15970</name>
</gene>
<accession>A0A517SSJ0</accession>
<dbReference type="PANTHER" id="PTHR33175:SF2">
    <property type="entry name" value="INTEGRATION HOST FACTOR SUBUNIT ALPHA"/>
    <property type="match status" value="1"/>
</dbReference>
<evidence type="ECO:0000256" key="4">
    <source>
        <dbReference type="SAM" id="MobiDB-lite"/>
    </source>
</evidence>
<dbReference type="PRINTS" id="PR01727">
    <property type="entry name" value="DNABINDINGHU"/>
</dbReference>
<evidence type="ECO:0000256" key="3">
    <source>
        <dbReference type="RuleBase" id="RU003939"/>
    </source>
</evidence>
<dbReference type="GO" id="GO:0003677">
    <property type="term" value="F:DNA binding"/>
    <property type="evidence" value="ECO:0007669"/>
    <property type="project" value="UniProtKB-KW"/>
</dbReference>
<sequence length="139" mass="15720">MSKREPGVTKKDIVRTISDELDLTQQQTKEIVQRTLDLIIEALARDGRIELRNFGIFEVKRRAARRARNPLTNEVVPVPAKQVVTFKPGKLMEEKVQDLDFDGHQDHGENEGTSTEPNVDANPNSIQSTIQNLSGNWDD</sequence>
<dbReference type="Gene3D" id="4.10.520.10">
    <property type="entry name" value="IHF-like DNA-binding proteins"/>
    <property type="match status" value="1"/>
</dbReference>
<dbReference type="Pfam" id="PF00216">
    <property type="entry name" value="Bac_DNA_binding"/>
    <property type="match status" value="1"/>
</dbReference>
<feature type="region of interest" description="Disordered" evidence="4">
    <location>
        <begin position="96"/>
        <end position="139"/>
    </location>
</feature>
<comment type="similarity">
    <text evidence="1 3">Belongs to the bacterial histone-like protein family.</text>
</comment>
<dbReference type="PANTHER" id="PTHR33175">
    <property type="entry name" value="DNA-BINDING PROTEIN HU"/>
    <property type="match status" value="1"/>
</dbReference>